<evidence type="ECO:0008006" key="7">
    <source>
        <dbReference type="Google" id="ProtNLM"/>
    </source>
</evidence>
<dbReference type="PANTHER" id="PTHR10075:SF100">
    <property type="entry name" value="FASCICLIN-2"/>
    <property type="match status" value="1"/>
</dbReference>
<dbReference type="Pfam" id="PF13927">
    <property type="entry name" value="Ig_3"/>
    <property type="match status" value="2"/>
</dbReference>
<feature type="domain" description="LTD" evidence="4">
    <location>
        <begin position="24"/>
        <end position="172"/>
    </location>
</feature>
<dbReference type="PANTHER" id="PTHR10075">
    <property type="entry name" value="BASIGIN RELATED"/>
    <property type="match status" value="1"/>
</dbReference>
<feature type="domain" description="Ig-like" evidence="3">
    <location>
        <begin position="297"/>
        <end position="374"/>
    </location>
</feature>
<dbReference type="Gene3D" id="2.60.40.10">
    <property type="entry name" value="Immunoglobulins"/>
    <property type="match status" value="2"/>
</dbReference>
<dbReference type="SMART" id="SM00408">
    <property type="entry name" value="IGc2"/>
    <property type="match status" value="2"/>
</dbReference>
<feature type="chain" id="PRO_5026696596" description="Ig-like domain-containing protein" evidence="2">
    <location>
        <begin position="29"/>
        <end position="640"/>
    </location>
</feature>
<reference evidence="5 6" key="1">
    <citation type="submission" date="2020-02" db="EMBL/GenBank/DDBJ databases">
        <title>Draft genome sequence of Limisphaera ngatamarikiensis NGM72.4T, a thermophilic Verrucomicrobia grouped in subdivision 3.</title>
        <authorList>
            <person name="Carere C.R."/>
            <person name="Steen J."/>
            <person name="Hugenholtz P."/>
            <person name="Stott M.B."/>
        </authorList>
    </citation>
    <scope>NUCLEOTIDE SEQUENCE [LARGE SCALE GENOMIC DNA]</scope>
    <source>
        <strain evidence="5 6">NGM72.4</strain>
    </source>
</reference>
<dbReference type="SMART" id="SM00409">
    <property type="entry name" value="IG"/>
    <property type="match status" value="2"/>
</dbReference>
<dbReference type="CDD" id="cd00096">
    <property type="entry name" value="Ig"/>
    <property type="match status" value="1"/>
</dbReference>
<dbReference type="InterPro" id="IPR007110">
    <property type="entry name" value="Ig-like_dom"/>
</dbReference>
<dbReference type="PROSITE" id="PS51841">
    <property type="entry name" value="LTD"/>
    <property type="match status" value="2"/>
</dbReference>
<dbReference type="Pfam" id="PF00932">
    <property type="entry name" value="LTD"/>
    <property type="match status" value="1"/>
</dbReference>
<evidence type="ECO:0000256" key="1">
    <source>
        <dbReference type="ARBA" id="ARBA00023319"/>
    </source>
</evidence>
<dbReference type="SUPFAM" id="SSF48726">
    <property type="entry name" value="Immunoglobulin"/>
    <property type="match status" value="2"/>
</dbReference>
<proteinExistence type="predicted"/>
<feature type="domain" description="LTD" evidence="4">
    <location>
        <begin position="369"/>
        <end position="523"/>
    </location>
</feature>
<feature type="signal peptide" evidence="2">
    <location>
        <begin position="1"/>
        <end position="28"/>
    </location>
</feature>
<dbReference type="InterPro" id="IPR036179">
    <property type="entry name" value="Ig-like_dom_sf"/>
</dbReference>
<evidence type="ECO:0000259" key="4">
    <source>
        <dbReference type="PROSITE" id="PS51841"/>
    </source>
</evidence>
<evidence type="ECO:0000259" key="3">
    <source>
        <dbReference type="PROSITE" id="PS50835"/>
    </source>
</evidence>
<dbReference type="PROSITE" id="PS50835">
    <property type="entry name" value="IG_LIKE"/>
    <property type="match status" value="2"/>
</dbReference>
<comment type="caution">
    <text evidence="5">The sequence shown here is derived from an EMBL/GenBank/DDBJ whole genome shotgun (WGS) entry which is preliminary data.</text>
</comment>
<dbReference type="InterPro" id="IPR013783">
    <property type="entry name" value="Ig-like_fold"/>
</dbReference>
<feature type="domain" description="Ig-like" evidence="3">
    <location>
        <begin position="206"/>
        <end position="289"/>
    </location>
</feature>
<protein>
    <recommendedName>
        <fullName evidence="7">Ig-like domain-containing protein</fullName>
    </recommendedName>
</protein>
<evidence type="ECO:0000256" key="2">
    <source>
        <dbReference type="SAM" id="SignalP"/>
    </source>
</evidence>
<dbReference type="InterPro" id="IPR001322">
    <property type="entry name" value="Lamin_tail_dom"/>
</dbReference>
<evidence type="ECO:0000313" key="6">
    <source>
        <dbReference type="Proteomes" id="UP000477311"/>
    </source>
</evidence>
<dbReference type="InterPro" id="IPR003599">
    <property type="entry name" value="Ig_sub"/>
</dbReference>
<dbReference type="Proteomes" id="UP000477311">
    <property type="component" value="Unassembled WGS sequence"/>
</dbReference>
<keyword evidence="1" id="KW-0393">Immunoglobulin domain</keyword>
<organism evidence="5 6">
    <name type="scientific">Limisphaera ngatamarikiensis</name>
    <dbReference type="NCBI Taxonomy" id="1324935"/>
    <lineage>
        <taxon>Bacteria</taxon>
        <taxon>Pseudomonadati</taxon>
        <taxon>Verrucomicrobiota</taxon>
        <taxon>Verrucomicrobiia</taxon>
        <taxon>Limisphaerales</taxon>
        <taxon>Limisphaeraceae</taxon>
        <taxon>Limisphaera</taxon>
    </lineage>
</organism>
<dbReference type="AlphaFoldDB" id="A0A6M1RKR0"/>
<dbReference type="GO" id="GO:0005886">
    <property type="term" value="C:plasma membrane"/>
    <property type="evidence" value="ECO:0007669"/>
    <property type="project" value="TreeGrafter"/>
</dbReference>
<dbReference type="GO" id="GO:0007156">
    <property type="term" value="P:homophilic cell adhesion via plasma membrane adhesion molecules"/>
    <property type="evidence" value="ECO:0007669"/>
    <property type="project" value="TreeGrafter"/>
</dbReference>
<accession>A0A6M1RKR0</accession>
<dbReference type="EMBL" id="JAAKYA010000012">
    <property type="protein sequence ID" value="NGO38179.1"/>
    <property type="molecule type" value="Genomic_DNA"/>
</dbReference>
<keyword evidence="6" id="KW-1185">Reference proteome</keyword>
<gene>
    <name evidence="5" type="ORF">G4L39_02050</name>
</gene>
<evidence type="ECO:0000313" key="5">
    <source>
        <dbReference type="EMBL" id="NGO38179.1"/>
    </source>
</evidence>
<keyword evidence="2" id="KW-0732">Signal</keyword>
<sequence length="640" mass="68378">MKHARFGPGWAIIGTAILVCFAAPPAGAQLAITEVMSSASTNNQLGALQGPDFWELTNFGSEPIDLTGFRWNDNSGGWAAADPNPFEGLVIGPGETILFVQDNVPEVSTPEAFRAWWGLPDTQKVVFYTGNGLSSAGDSVILWSPTAVGDEDYMDRVDFGAAAPGRTFTYDTATGSFGRISEPGLPGVRKAALSDDMGSPGEHAGPVALEIIAHPTNLVAVAGLSAELTVKAVGLPRPRYQWYRNGVPVAGATSSTLRFESTSPDDVGNYHAVLQNGLQSLTTRTATVSVIEQPVPPTLTLLPRTLEAYPGQTVRFQAALQANPPPFLQWFKDGTALPEATTPELILPSLTRDHAGNYTLLASNIAGVSSATVTLIVTNRPRLLITEVHPTGSAVQQDWWELTSFDSRPIFLQGYRFDDDSRSLAAAFVITQDVVIHPGQSIVFVESTASRPMTPEAFRAWWGDQVPGSTPIIVYQGPGLGLSSSGDAVYLWNAAATEDSDFLCGVTFGASPTEVRRTFVYDPDHPEPQYPFGGLLTTTAQLGVDGAILSTLGDVGSPGRVVDVPALHLDIAAGLGVLQWSAVPGRTYRIEETLQLRAFPLSWRVLAQFQATNTPAILHVPLSEDAAFFRIGVVLPYPEP</sequence>
<dbReference type="InterPro" id="IPR003598">
    <property type="entry name" value="Ig_sub2"/>
</dbReference>
<dbReference type="GO" id="GO:0098632">
    <property type="term" value="F:cell-cell adhesion mediator activity"/>
    <property type="evidence" value="ECO:0007669"/>
    <property type="project" value="TreeGrafter"/>
</dbReference>
<name>A0A6M1RKR0_9BACT</name>
<dbReference type="RefSeq" id="WP_165105524.1">
    <property type="nucleotide sequence ID" value="NZ_JAAKYA010000012.1"/>
</dbReference>